<protein>
    <submittedName>
        <fullName evidence="1">DUF2018 domain-containing protein</fullName>
    </submittedName>
</protein>
<dbReference type="AlphaFoldDB" id="A0A2D3WIM0"/>
<gene>
    <name evidence="1" type="ORF">CFH80_02290</name>
</gene>
<organism evidence="1 2">
    <name type="scientific">Sulfurospirillum cavolei</name>
    <dbReference type="NCBI Taxonomy" id="366522"/>
    <lineage>
        <taxon>Bacteria</taxon>
        <taxon>Pseudomonadati</taxon>
        <taxon>Campylobacterota</taxon>
        <taxon>Epsilonproteobacteria</taxon>
        <taxon>Campylobacterales</taxon>
        <taxon>Sulfurospirillaceae</taxon>
        <taxon>Sulfurospirillum</taxon>
    </lineage>
</organism>
<dbReference type="EMBL" id="DLUG01000064">
    <property type="protein sequence ID" value="DAB36929.1"/>
    <property type="molecule type" value="Genomic_DNA"/>
</dbReference>
<dbReference type="Pfam" id="PF09442">
    <property type="entry name" value="DUF2018"/>
    <property type="match status" value="1"/>
</dbReference>
<proteinExistence type="predicted"/>
<reference evidence="1 2" key="1">
    <citation type="journal article" date="2017" name="Front. Microbiol.">
        <title>Comparative Genomic Analysis of the Class Epsilonproteobacteria and Proposed Reclassification to Epsilonbacteraeota (phyl. nov.).</title>
        <authorList>
            <person name="Waite D.W."/>
            <person name="Vanwonterghem I."/>
            <person name="Rinke C."/>
            <person name="Parks D.H."/>
            <person name="Zhang Y."/>
            <person name="Takai K."/>
            <person name="Sievert S.M."/>
            <person name="Simon J."/>
            <person name="Campbell B.J."/>
            <person name="Hanson T.E."/>
            <person name="Woyke T."/>
            <person name="Klotz M.G."/>
            <person name="Hugenholtz P."/>
        </authorList>
    </citation>
    <scope>NUCLEOTIDE SEQUENCE [LARGE SCALE GENOMIC DNA]</scope>
    <source>
        <strain evidence="1">UBA11420</strain>
    </source>
</reference>
<dbReference type="Proteomes" id="UP000231638">
    <property type="component" value="Unassembled WGS sequence"/>
</dbReference>
<dbReference type="SUPFAM" id="SSF158752">
    <property type="entry name" value="HP0242-like"/>
    <property type="match status" value="1"/>
</dbReference>
<dbReference type="InterPro" id="IPR018563">
    <property type="entry name" value="DUF2018"/>
</dbReference>
<comment type="caution">
    <text evidence="1">The sequence shown here is derived from an EMBL/GenBank/DDBJ whole genome shotgun (WGS) entry which is preliminary data.</text>
</comment>
<name>A0A2D3WIM0_9BACT</name>
<dbReference type="STRING" id="366522.GCA_001548055_01146"/>
<accession>A0A2D3WIM0</accession>
<dbReference type="InterPro" id="IPR023126">
    <property type="entry name" value="HP0242-like_sf"/>
</dbReference>
<evidence type="ECO:0000313" key="1">
    <source>
        <dbReference type="EMBL" id="DAB36929.1"/>
    </source>
</evidence>
<dbReference type="Gene3D" id="1.10.3350.10">
    <property type="entry name" value="HP0242-like domain"/>
    <property type="match status" value="1"/>
</dbReference>
<evidence type="ECO:0000313" key="2">
    <source>
        <dbReference type="Proteomes" id="UP000231638"/>
    </source>
</evidence>
<sequence length="92" mass="10584">MLYEDEDDFLVGSAKSKFFDIVFHANKTLVEQKLLETIDRFSAMELLLEKILGEEEAYRAIENVLVEEPDAILNRNNDFFIAAVGEILTQNE</sequence>